<dbReference type="STRING" id="571932.SAMN05421743_10388"/>
<dbReference type="RefSeq" id="WP_093042901.1">
    <property type="nucleotide sequence ID" value="NZ_FNQR01000003.1"/>
</dbReference>
<sequence>MMEEHKFWKGVMIGAVLGGAVTLLDKHTRNYVWDSTKQAGRSARSYSSNPSEAIRQLRLQYNQLTNRLADGAKDVLEVLNKVEALLDKVSEWEKEIEKDVEKIADHRDIS</sequence>
<keyword evidence="1" id="KW-0175">Coiled coil</keyword>
<proteinExistence type="predicted"/>
<gene>
    <name evidence="2" type="ORF">SAMN05421743_10388</name>
</gene>
<feature type="coiled-coil region" evidence="1">
    <location>
        <begin position="54"/>
        <end position="102"/>
    </location>
</feature>
<reference evidence="2 3" key="1">
    <citation type="submission" date="2016-10" db="EMBL/GenBank/DDBJ databases">
        <authorList>
            <person name="de Groot N.N."/>
        </authorList>
    </citation>
    <scope>NUCLEOTIDE SEQUENCE [LARGE SCALE GENOMIC DNA]</scope>
    <source>
        <strain evidence="2 3">CCM7597</strain>
    </source>
</reference>
<organism evidence="2 3">
    <name type="scientific">Thalassobacillus cyri</name>
    <dbReference type="NCBI Taxonomy" id="571932"/>
    <lineage>
        <taxon>Bacteria</taxon>
        <taxon>Bacillati</taxon>
        <taxon>Bacillota</taxon>
        <taxon>Bacilli</taxon>
        <taxon>Bacillales</taxon>
        <taxon>Bacillaceae</taxon>
        <taxon>Thalassobacillus</taxon>
    </lineage>
</organism>
<protein>
    <submittedName>
        <fullName evidence="2">Gas vesicle protein</fullName>
    </submittedName>
</protein>
<evidence type="ECO:0000313" key="3">
    <source>
        <dbReference type="Proteomes" id="UP000198584"/>
    </source>
</evidence>
<evidence type="ECO:0000313" key="2">
    <source>
        <dbReference type="EMBL" id="SEA17380.1"/>
    </source>
</evidence>
<accession>A0A1H3Z150</accession>
<evidence type="ECO:0000256" key="1">
    <source>
        <dbReference type="SAM" id="Coils"/>
    </source>
</evidence>
<dbReference type="Proteomes" id="UP000198584">
    <property type="component" value="Unassembled WGS sequence"/>
</dbReference>
<dbReference type="EMBL" id="FNQR01000003">
    <property type="protein sequence ID" value="SEA17380.1"/>
    <property type="molecule type" value="Genomic_DNA"/>
</dbReference>
<keyword evidence="3" id="KW-1185">Reference proteome</keyword>
<dbReference type="AlphaFoldDB" id="A0A1H3Z150"/>
<name>A0A1H3Z150_9BACI</name>
<dbReference type="OrthoDB" id="2353585at2"/>